<keyword evidence="2" id="KW-1185">Reference proteome</keyword>
<dbReference type="Proteomes" id="UP000589984">
    <property type="component" value="Unassembled WGS sequence"/>
</dbReference>
<sequence length="350" mass="39493">MEPLEIMKYKYLKASFGDTPTYTFTMKVRDVVSIYYVAVRGVDKEDGAVQRVLNKRRINDIKEFILGGHTFFNSFILNWTDKNFEPVVEDEIISLPISASSAQVIDGQHRIAGFEAAIAEDDNVGDRDIIITLCMHLTTQKAAEIFLNINAEQKPVPKSLMYDLFGEVIDDETHAVNRSTDIARYLNDDPDSPLYKLIKFPGSPRGVGSIELSTFVASIKEHLKPGGTFSLYKLTTLDHQKVVITNFFKSIREFYAKHKIWSSKAKNPFLKAAGFNGSIDFLTSSLIQRCAEKSSFSVDTMSKIISFESEDILIWDDLKGLDGKTSRKKVKDALEANLLKSLPAQDQYEF</sequence>
<dbReference type="InterPro" id="IPR017601">
    <property type="entry name" value="DGQHR-contain_dom"/>
</dbReference>
<organism evidence="1 2">
    <name type="scientific">Vreelandella maris</name>
    <dbReference type="NCBI Taxonomy" id="2729617"/>
    <lineage>
        <taxon>Bacteria</taxon>
        <taxon>Pseudomonadati</taxon>
        <taxon>Pseudomonadota</taxon>
        <taxon>Gammaproteobacteria</taxon>
        <taxon>Oceanospirillales</taxon>
        <taxon>Halomonadaceae</taxon>
        <taxon>Vreelandella</taxon>
    </lineage>
</organism>
<protein>
    <submittedName>
        <fullName evidence="1">DGQHR domain-containing protein</fullName>
    </submittedName>
</protein>
<reference evidence="1 2" key="1">
    <citation type="submission" date="2020-06" db="EMBL/GenBank/DDBJ databases">
        <title>Halomonas sp. QX-1 draft genome sequence.</title>
        <authorList>
            <person name="Qiu X."/>
        </authorList>
    </citation>
    <scope>NUCLEOTIDE SEQUENCE [LARGE SCALE GENOMIC DNA]</scope>
    <source>
        <strain evidence="1 2">QX-1</strain>
    </source>
</reference>
<gene>
    <name evidence="1" type="ORF">HUO07_07225</name>
</gene>
<dbReference type="EMBL" id="JABWCV010000006">
    <property type="protein sequence ID" value="NVF13962.1"/>
    <property type="molecule type" value="Genomic_DNA"/>
</dbReference>
<name>A0A7Y6V8I6_9GAMM</name>
<dbReference type="InterPro" id="IPR017642">
    <property type="entry name" value="DNA_S_mod_DndB"/>
</dbReference>
<accession>A0A7Y6V8I6</accession>
<dbReference type="AlphaFoldDB" id="A0A7Y6V8I6"/>
<evidence type="ECO:0000313" key="1">
    <source>
        <dbReference type="EMBL" id="NVF13962.1"/>
    </source>
</evidence>
<dbReference type="RefSeq" id="WP_176303005.1">
    <property type="nucleotide sequence ID" value="NZ_JABWCV010000006.1"/>
</dbReference>
<evidence type="ECO:0000313" key="2">
    <source>
        <dbReference type="Proteomes" id="UP000589984"/>
    </source>
</evidence>
<dbReference type="Pfam" id="PF14072">
    <property type="entry name" value="DndB"/>
    <property type="match status" value="1"/>
</dbReference>
<dbReference type="NCBIfam" id="TIGR03187">
    <property type="entry name" value="DGQHR"/>
    <property type="match status" value="1"/>
</dbReference>
<dbReference type="CDD" id="cd16413">
    <property type="entry name" value="DGQHR_domain"/>
    <property type="match status" value="1"/>
</dbReference>
<comment type="caution">
    <text evidence="1">The sequence shown here is derived from an EMBL/GenBank/DDBJ whole genome shotgun (WGS) entry which is preliminary data.</text>
</comment>
<proteinExistence type="predicted"/>